<gene>
    <name evidence="3" type="ORF">SeLEV6574_g07287</name>
    <name evidence="4" type="ORF">SeMB42_g01003</name>
</gene>
<evidence type="ECO:0000313" key="6">
    <source>
        <dbReference type="Proteomes" id="UP000320475"/>
    </source>
</evidence>
<dbReference type="VEuPathDB" id="FungiDB:SeMB42_g01003"/>
<sequence length="630" mass="69303">MDTKVRLSKDRSRRSTTRRSLPAHPSSKVKSRPSSTNAPSTNLSTCHTASSGINVPVDSNTTPAHHAPSIPIAADILQVGSPSDSVLMQRSSYSAQSQSLKENQISNSNSIGGLPLASSPKEGGGGHSRRHHHHSNLYNSIRRQPSLDSSSGSIRGNASDATVGKYSKDGGSTTSQRVQPPKHAFLPWRTSTATSQSVQEDSDDEEFVYPENHVEPRRRSGHSSRGHHQPYSSGTLKGGSVYLHVPDSPYMNGHHLTGSSNGSIRSVSNNTQPTYNAYPADPSAHMLRYSRVYDQTSDPYLKRNSPEAFAAFSFGYGSTSSAPAYHNSPNSNHPHYIHPHLMQASPIPHSSPYYNEFPIPDNLDPERVRLLGKAPHHHHPHPSDLYWGDLRDISAQQHGTRRIFTGRSISALILTLLLIILTGIPLILLCIRPLADTSLVRVHAINATSDSYDFDVIIGASNPNIVPIRIKEVDLDILVGAHLPKTRYGQLQHVKGSENIRYGDMRMAPLRNTKDDDDERSATEELLGHIKTLDTPIFFPSWVTTNASGHVTLENPSSTLGKLIYMLGTYTLQLRGTLTYHTVLVVPYTVPVCTIHTIERGKVRKYEPCSVSDSDEDEDPDGHDESQKSW</sequence>
<dbReference type="GO" id="GO:1903778">
    <property type="term" value="P:protein localization to vacuolar membrane"/>
    <property type="evidence" value="ECO:0007669"/>
    <property type="project" value="TreeGrafter"/>
</dbReference>
<feature type="compositionally biased region" description="Polar residues" evidence="1">
    <location>
        <begin position="32"/>
        <end position="49"/>
    </location>
</feature>
<feature type="compositionally biased region" description="Polar residues" evidence="1">
    <location>
        <begin position="136"/>
        <end position="160"/>
    </location>
</feature>
<keyword evidence="2" id="KW-1133">Transmembrane helix</keyword>
<keyword evidence="5" id="KW-1185">Reference proteome</keyword>
<comment type="caution">
    <text evidence="4">The sequence shown here is derived from an EMBL/GenBank/DDBJ whole genome shotgun (WGS) entry which is preliminary data.</text>
</comment>
<feature type="compositionally biased region" description="Basic residues" evidence="1">
    <location>
        <begin position="219"/>
        <end position="228"/>
    </location>
</feature>
<dbReference type="AlphaFoldDB" id="A0A507DQC0"/>
<dbReference type="OrthoDB" id="1204at2759"/>
<dbReference type="STRING" id="286115.A0A507DQC0"/>
<accession>A0A507DQC0</accession>
<feature type="compositionally biased region" description="Basic and acidic residues" evidence="1">
    <location>
        <begin position="1"/>
        <end position="10"/>
    </location>
</feature>
<evidence type="ECO:0000256" key="1">
    <source>
        <dbReference type="SAM" id="MobiDB-lite"/>
    </source>
</evidence>
<feature type="transmembrane region" description="Helical" evidence="2">
    <location>
        <begin position="409"/>
        <end position="431"/>
    </location>
</feature>
<name>A0A507DQC0_9FUNG</name>
<evidence type="ECO:0000256" key="2">
    <source>
        <dbReference type="SAM" id="Phobius"/>
    </source>
</evidence>
<dbReference type="Proteomes" id="UP000320475">
    <property type="component" value="Unassembled WGS sequence"/>
</dbReference>
<dbReference type="InterPro" id="IPR024260">
    <property type="entry name" value="Vac7"/>
</dbReference>
<dbReference type="GO" id="GO:0070772">
    <property type="term" value="C:PAS complex"/>
    <property type="evidence" value="ECO:0007669"/>
    <property type="project" value="TreeGrafter"/>
</dbReference>
<evidence type="ECO:0000313" key="5">
    <source>
        <dbReference type="Proteomes" id="UP000317494"/>
    </source>
</evidence>
<dbReference type="EMBL" id="QEAM01000496">
    <property type="protein sequence ID" value="TPX39343.1"/>
    <property type="molecule type" value="Genomic_DNA"/>
</dbReference>
<keyword evidence="2" id="KW-0812">Transmembrane</keyword>
<feature type="region of interest" description="Disordered" evidence="1">
    <location>
        <begin position="1"/>
        <end position="49"/>
    </location>
</feature>
<feature type="compositionally biased region" description="Polar residues" evidence="1">
    <location>
        <begin position="189"/>
        <end position="199"/>
    </location>
</feature>
<dbReference type="Proteomes" id="UP000317494">
    <property type="component" value="Unassembled WGS sequence"/>
</dbReference>
<dbReference type="EMBL" id="QEAN01000022">
    <property type="protein sequence ID" value="TPX53108.1"/>
    <property type="molecule type" value="Genomic_DNA"/>
</dbReference>
<proteinExistence type="predicted"/>
<protein>
    <submittedName>
        <fullName evidence="4">Uncharacterized protein</fullName>
    </submittedName>
</protein>
<dbReference type="GO" id="GO:0010513">
    <property type="term" value="P:positive regulation of phosphatidylinositol biosynthetic process"/>
    <property type="evidence" value="ECO:0007669"/>
    <property type="project" value="TreeGrafter"/>
</dbReference>
<evidence type="ECO:0000313" key="3">
    <source>
        <dbReference type="EMBL" id="TPX39343.1"/>
    </source>
</evidence>
<evidence type="ECO:0000313" key="4">
    <source>
        <dbReference type="EMBL" id="TPX53108.1"/>
    </source>
</evidence>
<feature type="compositionally biased region" description="Polar residues" evidence="1">
    <location>
        <begin position="88"/>
        <end position="111"/>
    </location>
</feature>
<dbReference type="PANTHER" id="PTHR28258:SF1">
    <property type="entry name" value="VACUOLAR SEGREGATION PROTEIN 7"/>
    <property type="match status" value="1"/>
</dbReference>
<feature type="compositionally biased region" description="Acidic residues" evidence="1">
    <location>
        <begin position="613"/>
        <end position="622"/>
    </location>
</feature>
<dbReference type="GO" id="GO:0000011">
    <property type="term" value="P:vacuole inheritance"/>
    <property type="evidence" value="ECO:0007669"/>
    <property type="project" value="TreeGrafter"/>
</dbReference>
<dbReference type="Pfam" id="PF12751">
    <property type="entry name" value="Vac7"/>
    <property type="match status" value="1"/>
</dbReference>
<organism evidence="4 5">
    <name type="scientific">Synchytrium endobioticum</name>
    <dbReference type="NCBI Taxonomy" id="286115"/>
    <lineage>
        <taxon>Eukaryota</taxon>
        <taxon>Fungi</taxon>
        <taxon>Fungi incertae sedis</taxon>
        <taxon>Chytridiomycota</taxon>
        <taxon>Chytridiomycota incertae sedis</taxon>
        <taxon>Chytridiomycetes</taxon>
        <taxon>Synchytriales</taxon>
        <taxon>Synchytriaceae</taxon>
        <taxon>Synchytrium</taxon>
    </lineage>
</organism>
<reference evidence="5 6" key="1">
    <citation type="journal article" date="2019" name="Sci. Rep.">
        <title>Comparative genomics of chytrid fungi reveal insights into the obligate biotrophic and pathogenic lifestyle of Synchytrium endobioticum.</title>
        <authorList>
            <person name="van de Vossenberg B.T.L.H."/>
            <person name="Warris S."/>
            <person name="Nguyen H.D.T."/>
            <person name="van Gent-Pelzer M.P.E."/>
            <person name="Joly D.L."/>
            <person name="van de Geest H.C."/>
            <person name="Bonants P.J.M."/>
            <person name="Smith D.S."/>
            <person name="Levesque C.A."/>
            <person name="van der Lee T.A.J."/>
        </authorList>
    </citation>
    <scope>NUCLEOTIDE SEQUENCE [LARGE SCALE GENOMIC DNA]</scope>
    <source>
        <strain evidence="3 6">LEV6574</strain>
        <strain evidence="4 5">MB42</strain>
    </source>
</reference>
<feature type="region of interest" description="Disordered" evidence="1">
    <location>
        <begin position="606"/>
        <end position="630"/>
    </location>
</feature>
<dbReference type="GO" id="GO:0000329">
    <property type="term" value="C:fungal-type vacuole membrane"/>
    <property type="evidence" value="ECO:0007669"/>
    <property type="project" value="TreeGrafter"/>
</dbReference>
<feature type="region of interest" description="Disordered" evidence="1">
    <location>
        <begin position="88"/>
        <end position="240"/>
    </location>
</feature>
<keyword evidence="2" id="KW-0472">Membrane</keyword>
<dbReference type="PANTHER" id="PTHR28258">
    <property type="entry name" value="VACUOLAR SEGREGATION PROTEIN 7"/>
    <property type="match status" value="1"/>
</dbReference>